<dbReference type="EMBL" id="QVFU01000106">
    <property type="protein sequence ID" value="RFS40498.1"/>
    <property type="molecule type" value="Genomic_DNA"/>
</dbReference>
<protein>
    <submittedName>
        <fullName evidence="1">Uncharacterized protein</fullName>
    </submittedName>
</protein>
<gene>
    <name evidence="1" type="ORF">D0Q02_30480</name>
</gene>
<keyword evidence="2" id="KW-1185">Reference proteome</keyword>
<comment type="caution">
    <text evidence="1">The sequence shown here is derived from an EMBL/GenBank/DDBJ whole genome shotgun (WGS) entry which is preliminary data.</text>
</comment>
<sequence length="61" mass="6418">MDGGVLVLGDDDDSWLVHRLRSVADGDGVMSASACGEVGGVEVGEMHSGWVWWQESQVVSG</sequence>
<organism evidence="1 2">
    <name type="scientific">Micromonospora craniellae</name>
    <dbReference type="NCBI Taxonomy" id="2294034"/>
    <lineage>
        <taxon>Bacteria</taxon>
        <taxon>Bacillati</taxon>
        <taxon>Actinomycetota</taxon>
        <taxon>Actinomycetes</taxon>
        <taxon>Micromonosporales</taxon>
        <taxon>Micromonosporaceae</taxon>
        <taxon>Micromonospora</taxon>
    </lineage>
</organism>
<dbReference type="AlphaFoldDB" id="A0A372FQJ9"/>
<dbReference type="Proteomes" id="UP000262621">
    <property type="component" value="Unassembled WGS sequence"/>
</dbReference>
<name>A0A372FQJ9_9ACTN</name>
<accession>A0A372FQJ9</accession>
<evidence type="ECO:0000313" key="1">
    <source>
        <dbReference type="EMBL" id="RFS40498.1"/>
    </source>
</evidence>
<evidence type="ECO:0000313" key="2">
    <source>
        <dbReference type="Proteomes" id="UP000262621"/>
    </source>
</evidence>
<reference evidence="1 2" key="1">
    <citation type="submission" date="2018-08" db="EMBL/GenBank/DDBJ databases">
        <title>Verrucosispora craniellae sp. nov., isolated from a marine sponge in the South China Sea.</title>
        <authorList>
            <person name="Li L."/>
            <person name="Lin H.W."/>
        </authorList>
    </citation>
    <scope>NUCLEOTIDE SEQUENCE [LARGE SCALE GENOMIC DNA]</scope>
    <source>
        <strain evidence="1 2">LHW63014</strain>
    </source>
</reference>
<proteinExistence type="predicted"/>